<evidence type="ECO:0000256" key="15">
    <source>
        <dbReference type="SAM" id="MobiDB-lite"/>
    </source>
</evidence>
<dbReference type="InterPro" id="IPR006062">
    <property type="entry name" value="His_biosynth"/>
</dbReference>
<dbReference type="InterPro" id="IPR023016">
    <property type="entry name" value="HisA/PriA"/>
</dbReference>
<reference evidence="16 17" key="1">
    <citation type="submission" date="2023-10" db="EMBL/GenBank/DDBJ databases">
        <title>Veillonella sp. nov., isolated from a pig farm feces dump.</title>
        <authorList>
            <person name="Chang Y.-H."/>
        </authorList>
    </citation>
    <scope>NUCLEOTIDE SEQUENCE [LARGE SCALE GENOMIC DNA]</scope>
    <source>
        <strain evidence="16 17">YH-vei2233</strain>
    </source>
</reference>
<evidence type="ECO:0000256" key="3">
    <source>
        <dbReference type="ARBA" id="ARBA00005133"/>
    </source>
</evidence>
<protein>
    <recommendedName>
        <fullName evidence="6 12">1-(5-phosphoribosyl)-5-[(5-phosphoribosylamino)methylideneamino] imidazole-4-carboxamide isomerase</fullName>
        <ecNumber evidence="5 12">5.3.1.16</ecNumber>
    </recommendedName>
    <alternativeName>
        <fullName evidence="11 12">Phosphoribosylformimino-5-aminoimidazole carboxamide ribotide isomerase</fullName>
    </alternativeName>
</protein>
<dbReference type="InterPro" id="IPR011060">
    <property type="entry name" value="RibuloseP-bd_barrel"/>
</dbReference>
<comment type="similarity">
    <text evidence="4 12 13">Belongs to the HisA/HisF family.</text>
</comment>
<evidence type="ECO:0000256" key="2">
    <source>
        <dbReference type="ARBA" id="ARBA00004496"/>
    </source>
</evidence>
<organism evidence="16 17">
    <name type="scientific">Veillonella absiana</name>
    <dbReference type="NCBI Taxonomy" id="3079305"/>
    <lineage>
        <taxon>Bacteria</taxon>
        <taxon>Bacillati</taxon>
        <taxon>Bacillota</taxon>
        <taxon>Negativicutes</taxon>
        <taxon>Veillonellales</taxon>
        <taxon>Veillonellaceae</taxon>
        <taxon>Veillonella</taxon>
    </lineage>
</organism>
<evidence type="ECO:0000256" key="14">
    <source>
        <dbReference type="RuleBase" id="RU003658"/>
    </source>
</evidence>
<dbReference type="Gene3D" id="3.20.20.70">
    <property type="entry name" value="Aldolase class I"/>
    <property type="match status" value="1"/>
</dbReference>
<evidence type="ECO:0000256" key="6">
    <source>
        <dbReference type="ARBA" id="ARBA00018464"/>
    </source>
</evidence>
<evidence type="ECO:0000256" key="11">
    <source>
        <dbReference type="ARBA" id="ARBA00030547"/>
    </source>
</evidence>
<evidence type="ECO:0000256" key="4">
    <source>
        <dbReference type="ARBA" id="ARBA00009667"/>
    </source>
</evidence>
<dbReference type="InterPro" id="IPR006063">
    <property type="entry name" value="HisA_bact_arch"/>
</dbReference>
<evidence type="ECO:0000313" key="17">
    <source>
        <dbReference type="Proteomes" id="UP001272515"/>
    </source>
</evidence>
<evidence type="ECO:0000313" key="16">
    <source>
        <dbReference type="EMBL" id="MDV5088012.1"/>
    </source>
</evidence>
<keyword evidence="10 12" id="KW-0413">Isomerase</keyword>
<dbReference type="InterPro" id="IPR013785">
    <property type="entry name" value="Aldolase_TIM"/>
</dbReference>
<dbReference type="EMBL" id="JAWJZB010000004">
    <property type="protein sequence ID" value="MDV5088012.1"/>
    <property type="molecule type" value="Genomic_DNA"/>
</dbReference>
<accession>A0ABU3Z7X9</accession>
<evidence type="ECO:0000256" key="13">
    <source>
        <dbReference type="RuleBase" id="RU003657"/>
    </source>
</evidence>
<dbReference type="HAMAP" id="MF_01014">
    <property type="entry name" value="HisA"/>
    <property type="match status" value="1"/>
</dbReference>
<dbReference type="InterPro" id="IPR044524">
    <property type="entry name" value="Isoase_HisA-like"/>
</dbReference>
<dbReference type="PANTHER" id="PTHR43090">
    <property type="entry name" value="1-(5-PHOSPHORIBOSYL)-5-[(5-PHOSPHORIBOSYLAMINO)METHYLIDENEAMINO] IMIDAZOLE-4-CARBOXAMIDE ISOMERASE"/>
    <property type="match status" value="1"/>
</dbReference>
<evidence type="ECO:0000256" key="7">
    <source>
        <dbReference type="ARBA" id="ARBA00022490"/>
    </source>
</evidence>
<keyword evidence="7 12" id="KW-0963">Cytoplasm</keyword>
<dbReference type="PANTHER" id="PTHR43090:SF2">
    <property type="entry name" value="1-(5-PHOSPHORIBOSYL)-5-[(5-PHOSPHORIBOSYLAMINO)METHYLIDENEAMINO] IMIDAZOLE-4-CARBOXAMIDE ISOMERASE"/>
    <property type="match status" value="1"/>
</dbReference>
<comment type="catalytic activity">
    <reaction evidence="1 12 14">
        <text>1-(5-phospho-beta-D-ribosyl)-5-[(5-phospho-beta-D-ribosylamino)methylideneamino]imidazole-4-carboxamide = 5-[(5-phospho-1-deoxy-D-ribulos-1-ylimino)methylamino]-1-(5-phospho-beta-D-ribosyl)imidazole-4-carboxamide</text>
        <dbReference type="Rhea" id="RHEA:15469"/>
        <dbReference type="ChEBI" id="CHEBI:58435"/>
        <dbReference type="ChEBI" id="CHEBI:58525"/>
        <dbReference type="EC" id="5.3.1.16"/>
    </reaction>
</comment>
<gene>
    <name evidence="12 16" type="primary">hisA</name>
    <name evidence="16" type="ORF">RVY80_04010</name>
</gene>
<dbReference type="NCBIfam" id="TIGR00007">
    <property type="entry name" value="1-(5-phosphoribosyl)-5-[(5-phosphoribosylamino)methylideneamino]imidazole-4-carboxamide isomerase"/>
    <property type="match status" value="1"/>
</dbReference>
<keyword evidence="8 12" id="KW-0028">Amino-acid biosynthesis</keyword>
<evidence type="ECO:0000256" key="5">
    <source>
        <dbReference type="ARBA" id="ARBA00012550"/>
    </source>
</evidence>
<comment type="pathway">
    <text evidence="3 12 14">Amino-acid biosynthesis; L-histidine biosynthesis; L-histidine from 5-phospho-alpha-D-ribose 1-diphosphate: step 4/9.</text>
</comment>
<keyword evidence="9 12" id="KW-0368">Histidine biosynthesis</keyword>
<dbReference type="CDD" id="cd04732">
    <property type="entry name" value="HisA"/>
    <property type="match status" value="1"/>
</dbReference>
<sequence length="271" mass="28751">MIFPAIDLQNGRSVRLYKGDFEKETIINPDPVDQAQQYEAAGVQALHLVDLDGAKAGKPVNTDVAKRVRAAFSGILEIGGGIRDEAAVKLYMDMGIDRIILGSVALKNPELTKNLLKTYGGERIVIGVDGFDGKVATEGWLEQSDVTMSALISVMMEAGAKHFIVTDVNRDGTMQGANEDLLESLQKEFPNGNIIASGGIRNADDIRSLQSKGIKDSVLGKALYEGTITLEEIADMNVAEQQANNATNATANSATNAAGGNGKLDASKAVD</sequence>
<dbReference type="Pfam" id="PF00977">
    <property type="entry name" value="His_biosynth"/>
    <property type="match status" value="1"/>
</dbReference>
<dbReference type="Proteomes" id="UP001272515">
    <property type="component" value="Unassembled WGS sequence"/>
</dbReference>
<comment type="caution">
    <text evidence="16">The sequence shown here is derived from an EMBL/GenBank/DDBJ whole genome shotgun (WGS) entry which is preliminary data.</text>
</comment>
<evidence type="ECO:0000256" key="8">
    <source>
        <dbReference type="ARBA" id="ARBA00022605"/>
    </source>
</evidence>
<evidence type="ECO:0000256" key="9">
    <source>
        <dbReference type="ARBA" id="ARBA00023102"/>
    </source>
</evidence>
<proteinExistence type="inferred from homology"/>
<dbReference type="SUPFAM" id="SSF51366">
    <property type="entry name" value="Ribulose-phoshate binding barrel"/>
    <property type="match status" value="1"/>
</dbReference>
<dbReference type="RefSeq" id="WP_295189477.1">
    <property type="nucleotide sequence ID" value="NZ_JAWJZA010000002.1"/>
</dbReference>
<dbReference type="GO" id="GO:0003949">
    <property type="term" value="F:1-(5-phosphoribosyl)-5-[(5-phosphoribosylamino)methylideneamino]imidazole-4-carboxamide isomerase activity"/>
    <property type="evidence" value="ECO:0007669"/>
    <property type="project" value="UniProtKB-EC"/>
</dbReference>
<evidence type="ECO:0000256" key="1">
    <source>
        <dbReference type="ARBA" id="ARBA00000901"/>
    </source>
</evidence>
<evidence type="ECO:0000256" key="12">
    <source>
        <dbReference type="HAMAP-Rule" id="MF_01014"/>
    </source>
</evidence>
<keyword evidence="17" id="KW-1185">Reference proteome</keyword>
<feature type="active site" description="Proton donor" evidence="12">
    <location>
        <position position="129"/>
    </location>
</feature>
<feature type="region of interest" description="Disordered" evidence="15">
    <location>
        <begin position="250"/>
        <end position="271"/>
    </location>
</feature>
<dbReference type="EC" id="5.3.1.16" evidence="5 12"/>
<comment type="subcellular location">
    <subcellularLocation>
        <location evidence="2 12 14">Cytoplasm</location>
    </subcellularLocation>
</comment>
<feature type="active site" description="Proton acceptor" evidence="12">
    <location>
        <position position="7"/>
    </location>
</feature>
<name>A0ABU3Z7X9_9FIRM</name>
<evidence type="ECO:0000256" key="10">
    <source>
        <dbReference type="ARBA" id="ARBA00023235"/>
    </source>
</evidence>